<sequence>MSGWPNYNPNAHEFVPTWDADPQEIQVNGQGQRPPAQQQYYQYPGQYGYYPQQQYGYQGQQGAYAAGAYGSAGGYSQQGGYPASYQQTYQQYQPAPRESKDAGPAPSSSTTSPAPAAQKAALGSGGARVVSLGGGGTSAKIPPANEAKASAAGEPKASEPKADPPKPSAPPSTSTPAKPATSTPSSSAPKPVQSGTTATPAASAPAPQPSTAAKKKEEDFAVPDDRKEHLNIVFIGHVDAGKSTMGGQLLILTNMVDKRTIEKLEKEAKDAGREGWWISWAMDLNPEERQQGKTIEYGRGYFETDNRRFTILDAPGHKTYVPSMIAGAGQADFAVLVISARKGEFETGFERGGQTREHAMLVKTAGVKKLVVAINKMDDITVGWDKARYDEIVGKLVPFLKQVGFNPKTDIDILPLSGFTGENMKERLDPQKVSWYSGPSLIELLDTLKLPSDRKIDGPFLMPVADKFKDMGTVVTGKIECGKIRKGSSVMIMPNRKLTEVMAIMEEEDEKQFAVAGDNVRVRLKNVEEEDALSGFVICSPSNPVHTASTFECQLVIMDTKTIICAGYTAVLHMHTVVEEVSLKDLLHILDKKSGKKSKHPPKFLKQGDAAVVTIETTSGQPICVETYADHAQLGRFTLRDEGRTVAIGKVMKLLQTTSE</sequence>
<gene>
    <name evidence="16" type="ORF">M427DRAFT_131913</name>
</gene>
<evidence type="ECO:0000256" key="4">
    <source>
        <dbReference type="ARBA" id="ARBA00022490"/>
    </source>
</evidence>
<dbReference type="GO" id="GO:0002184">
    <property type="term" value="P:cytoplasmic translational termination"/>
    <property type="evidence" value="ECO:0007669"/>
    <property type="project" value="EnsemblFungi"/>
</dbReference>
<evidence type="ECO:0000256" key="9">
    <source>
        <dbReference type="ARBA" id="ARBA00023134"/>
    </source>
</evidence>
<dbReference type="InterPro" id="IPR027417">
    <property type="entry name" value="P-loop_NTPase"/>
</dbReference>
<evidence type="ECO:0000256" key="14">
    <source>
        <dbReference type="SAM" id="MobiDB-lite"/>
    </source>
</evidence>
<dbReference type="GO" id="GO:0043022">
    <property type="term" value="F:ribosome binding"/>
    <property type="evidence" value="ECO:0007669"/>
    <property type="project" value="EnsemblFungi"/>
</dbReference>
<dbReference type="InterPro" id="IPR009000">
    <property type="entry name" value="Transl_B-barrel_sf"/>
</dbReference>
<keyword evidence="9" id="KW-0342">GTP-binding</keyword>
<dbReference type="InterPro" id="IPR000795">
    <property type="entry name" value="T_Tr_GTP-bd_dom"/>
</dbReference>
<dbReference type="Gene3D" id="3.40.50.300">
    <property type="entry name" value="P-loop containing nucleotide triphosphate hydrolases"/>
    <property type="match status" value="1"/>
</dbReference>
<dbReference type="GO" id="GO:0018444">
    <property type="term" value="C:translation release factor complex"/>
    <property type="evidence" value="ECO:0007669"/>
    <property type="project" value="EnsemblFungi"/>
</dbReference>
<accession>A0A139ARL6</accession>
<dbReference type="GO" id="GO:0042802">
    <property type="term" value="F:identical protein binding"/>
    <property type="evidence" value="ECO:0007669"/>
    <property type="project" value="EnsemblFungi"/>
</dbReference>
<feature type="compositionally biased region" description="Low complexity" evidence="14">
    <location>
        <begin position="171"/>
        <end position="212"/>
    </location>
</feature>
<dbReference type="GO" id="GO:0003747">
    <property type="term" value="F:translation release factor activity"/>
    <property type="evidence" value="ECO:0007669"/>
    <property type="project" value="EnsemblFungi"/>
</dbReference>
<dbReference type="InterPro" id="IPR009001">
    <property type="entry name" value="Transl_elong_EF1A/Init_IF2_C"/>
</dbReference>
<dbReference type="GO" id="GO:0005525">
    <property type="term" value="F:GTP binding"/>
    <property type="evidence" value="ECO:0007669"/>
    <property type="project" value="UniProtKB-KW"/>
</dbReference>
<keyword evidence="7" id="KW-0547">Nucleotide-binding</keyword>
<evidence type="ECO:0000313" key="16">
    <source>
        <dbReference type="EMBL" id="KXS19372.1"/>
    </source>
</evidence>
<evidence type="ECO:0000256" key="2">
    <source>
        <dbReference type="ARBA" id="ARBA00007249"/>
    </source>
</evidence>
<evidence type="ECO:0000256" key="6">
    <source>
        <dbReference type="ARBA" id="ARBA00022737"/>
    </source>
</evidence>
<dbReference type="Proteomes" id="UP000070544">
    <property type="component" value="Unassembled WGS sequence"/>
</dbReference>
<dbReference type="GO" id="GO:0003924">
    <property type="term" value="F:GTPase activity"/>
    <property type="evidence" value="ECO:0007669"/>
    <property type="project" value="EnsemblFungi"/>
</dbReference>
<dbReference type="InterPro" id="IPR054696">
    <property type="entry name" value="GTP-eEF1A_C"/>
</dbReference>
<evidence type="ECO:0000256" key="3">
    <source>
        <dbReference type="ARBA" id="ARBA00015765"/>
    </source>
</evidence>
<dbReference type="Pfam" id="PF03144">
    <property type="entry name" value="GTP_EFTU_D2"/>
    <property type="match status" value="1"/>
</dbReference>
<evidence type="ECO:0000256" key="13">
    <source>
        <dbReference type="ARBA" id="ARBA00031881"/>
    </source>
</evidence>
<evidence type="ECO:0000256" key="10">
    <source>
        <dbReference type="ARBA" id="ARBA00029585"/>
    </source>
</evidence>
<dbReference type="OrthoDB" id="342024at2759"/>
<dbReference type="STRING" id="1344416.A0A139ARL6"/>
<evidence type="ECO:0000256" key="11">
    <source>
        <dbReference type="ARBA" id="ARBA00030210"/>
    </source>
</evidence>
<dbReference type="GO" id="GO:0000288">
    <property type="term" value="P:nuclear-transcribed mRNA catabolic process, deadenylation-dependent decay"/>
    <property type="evidence" value="ECO:0007669"/>
    <property type="project" value="EnsemblFungi"/>
</dbReference>
<dbReference type="Pfam" id="PF22594">
    <property type="entry name" value="GTP-eEF1A_C"/>
    <property type="match status" value="1"/>
</dbReference>
<dbReference type="PRINTS" id="PR01343">
    <property type="entry name" value="YEASTERF"/>
</dbReference>
<dbReference type="InterPro" id="IPR003285">
    <property type="entry name" value="Sup35"/>
</dbReference>
<dbReference type="EMBL" id="KQ965738">
    <property type="protein sequence ID" value="KXS19372.1"/>
    <property type="molecule type" value="Genomic_DNA"/>
</dbReference>
<dbReference type="PROSITE" id="PS51722">
    <property type="entry name" value="G_TR_2"/>
    <property type="match status" value="1"/>
</dbReference>
<comment type="subcellular location">
    <subcellularLocation>
        <location evidence="1">Cytoplasm</location>
    </subcellularLocation>
</comment>
<feature type="region of interest" description="Disordered" evidence="14">
    <location>
        <begin position="1"/>
        <end position="38"/>
    </location>
</feature>
<dbReference type="PRINTS" id="PR00315">
    <property type="entry name" value="ELONGATNFCT"/>
</dbReference>
<feature type="compositionally biased region" description="Low complexity" evidence="14">
    <location>
        <begin position="29"/>
        <end position="38"/>
    </location>
</feature>
<keyword evidence="4" id="KW-0963">Cytoplasm</keyword>
<reference evidence="16 17" key="1">
    <citation type="journal article" date="2015" name="Genome Biol. Evol.">
        <title>Phylogenomic analyses indicate that early fungi evolved digesting cell walls of algal ancestors of land plants.</title>
        <authorList>
            <person name="Chang Y."/>
            <person name="Wang S."/>
            <person name="Sekimoto S."/>
            <person name="Aerts A.L."/>
            <person name="Choi C."/>
            <person name="Clum A."/>
            <person name="LaButti K.M."/>
            <person name="Lindquist E.A."/>
            <person name="Yee Ngan C."/>
            <person name="Ohm R.A."/>
            <person name="Salamov A.A."/>
            <person name="Grigoriev I.V."/>
            <person name="Spatafora J.W."/>
            <person name="Berbee M.L."/>
        </authorList>
    </citation>
    <scope>NUCLEOTIDE SEQUENCE [LARGE SCALE GENOMIC DNA]</scope>
    <source>
        <strain evidence="16 17">JEL478</strain>
    </source>
</reference>
<dbReference type="PANTHER" id="PTHR23115">
    <property type="entry name" value="TRANSLATION FACTOR"/>
    <property type="match status" value="1"/>
</dbReference>
<feature type="region of interest" description="Disordered" evidence="14">
    <location>
        <begin position="67"/>
        <end position="224"/>
    </location>
</feature>
<dbReference type="Gene3D" id="2.40.30.10">
    <property type="entry name" value="Translation factors"/>
    <property type="match status" value="2"/>
</dbReference>
<evidence type="ECO:0000256" key="1">
    <source>
        <dbReference type="ARBA" id="ARBA00004496"/>
    </source>
</evidence>
<dbReference type="OMA" id="IERYEEC"/>
<keyword evidence="17" id="KW-1185">Reference proteome</keyword>
<dbReference type="SUPFAM" id="SSF52540">
    <property type="entry name" value="P-loop containing nucleoside triphosphate hydrolases"/>
    <property type="match status" value="1"/>
</dbReference>
<dbReference type="InterPro" id="IPR050100">
    <property type="entry name" value="TRAFAC_GTPase_members"/>
</dbReference>
<dbReference type="InterPro" id="IPR004161">
    <property type="entry name" value="EFTu-like_2"/>
</dbReference>
<keyword evidence="8" id="KW-0648">Protein biosynthesis</keyword>
<evidence type="ECO:0000313" key="17">
    <source>
        <dbReference type="Proteomes" id="UP000070544"/>
    </source>
</evidence>
<evidence type="ECO:0000256" key="8">
    <source>
        <dbReference type="ARBA" id="ARBA00022917"/>
    </source>
</evidence>
<dbReference type="AlphaFoldDB" id="A0A139ARL6"/>
<dbReference type="CDD" id="cd03704">
    <property type="entry name" value="eRF3_C_III"/>
    <property type="match status" value="1"/>
</dbReference>
<dbReference type="CDD" id="cd01883">
    <property type="entry name" value="EF1_alpha"/>
    <property type="match status" value="1"/>
</dbReference>
<dbReference type="SUPFAM" id="SSF50465">
    <property type="entry name" value="EF-Tu/eEF-1alpha/eIF2-gamma C-terminal domain"/>
    <property type="match status" value="1"/>
</dbReference>
<feature type="compositionally biased region" description="Low complexity" evidence="14">
    <location>
        <begin position="104"/>
        <end position="117"/>
    </location>
</feature>
<dbReference type="GO" id="GO:0010494">
    <property type="term" value="C:cytoplasmic stress granule"/>
    <property type="evidence" value="ECO:0007669"/>
    <property type="project" value="EnsemblFungi"/>
</dbReference>
<dbReference type="SUPFAM" id="SSF50447">
    <property type="entry name" value="Translation proteins"/>
    <property type="match status" value="1"/>
</dbReference>
<name>A0A139ARL6_GONPJ</name>
<dbReference type="Pfam" id="PF00009">
    <property type="entry name" value="GTP_EFTU"/>
    <property type="match status" value="1"/>
</dbReference>
<feature type="compositionally biased region" description="Low complexity" evidence="14">
    <location>
        <begin position="78"/>
        <end position="93"/>
    </location>
</feature>
<protein>
    <recommendedName>
        <fullName evidence="3">Eukaryotic peptide chain release factor GTP-binding subunit</fullName>
    </recommendedName>
    <alternativeName>
        <fullName evidence="13">ERF-3</fullName>
    </alternativeName>
    <alternativeName>
        <fullName evidence="12">ERF2</fullName>
    </alternativeName>
    <alternativeName>
        <fullName evidence="10">Polypeptide release factor 3</fullName>
    </alternativeName>
    <alternativeName>
        <fullName evidence="11">Translation release factor 3</fullName>
    </alternativeName>
</protein>
<evidence type="ECO:0000256" key="7">
    <source>
        <dbReference type="ARBA" id="ARBA00022741"/>
    </source>
</evidence>
<keyword evidence="6" id="KW-0677">Repeat</keyword>
<organism evidence="16 17">
    <name type="scientific">Gonapodya prolifera (strain JEL478)</name>
    <name type="common">Monoblepharis prolifera</name>
    <dbReference type="NCBI Taxonomy" id="1344416"/>
    <lineage>
        <taxon>Eukaryota</taxon>
        <taxon>Fungi</taxon>
        <taxon>Fungi incertae sedis</taxon>
        <taxon>Chytridiomycota</taxon>
        <taxon>Chytridiomycota incertae sedis</taxon>
        <taxon>Monoblepharidomycetes</taxon>
        <taxon>Monoblepharidales</taxon>
        <taxon>Gonapodyaceae</taxon>
        <taxon>Gonapodya</taxon>
    </lineage>
</organism>
<feature type="compositionally biased region" description="Basic and acidic residues" evidence="14">
    <location>
        <begin position="214"/>
        <end position="224"/>
    </location>
</feature>
<dbReference type="FunFam" id="2.40.30.10:FF:000020">
    <property type="entry name" value="Translation elongation factor EF-1"/>
    <property type="match status" value="1"/>
</dbReference>
<evidence type="ECO:0000256" key="12">
    <source>
        <dbReference type="ARBA" id="ARBA00030845"/>
    </source>
</evidence>
<keyword evidence="5" id="KW-0597">Phosphoprotein</keyword>
<dbReference type="GO" id="GO:0005829">
    <property type="term" value="C:cytosol"/>
    <property type="evidence" value="ECO:0007669"/>
    <property type="project" value="GOC"/>
</dbReference>
<evidence type="ECO:0000259" key="15">
    <source>
        <dbReference type="PROSITE" id="PS51722"/>
    </source>
</evidence>
<proteinExistence type="inferred from homology"/>
<dbReference type="CDD" id="cd04089">
    <property type="entry name" value="eRF3_II"/>
    <property type="match status" value="1"/>
</dbReference>
<dbReference type="FunFam" id="3.40.50.300:FF:001202">
    <property type="entry name" value="Translation elongation factor EF-1 subunit alpha"/>
    <property type="match status" value="1"/>
</dbReference>
<feature type="domain" description="Tr-type G" evidence="15">
    <location>
        <begin position="227"/>
        <end position="453"/>
    </location>
</feature>
<comment type="similarity">
    <text evidence="2">Belongs to the TRAFAC class translation factor GTPase superfamily. Classic translation factor GTPase family. EF-Tu/EF-1A subfamily.</text>
</comment>
<evidence type="ECO:0000256" key="5">
    <source>
        <dbReference type="ARBA" id="ARBA00022553"/>
    </source>
</evidence>